<proteinExistence type="predicted"/>
<organism evidence="3 4">
    <name type="scientific">Terriglobus roseus</name>
    <dbReference type="NCBI Taxonomy" id="392734"/>
    <lineage>
        <taxon>Bacteria</taxon>
        <taxon>Pseudomonadati</taxon>
        <taxon>Acidobacteriota</taxon>
        <taxon>Terriglobia</taxon>
        <taxon>Terriglobales</taxon>
        <taxon>Acidobacteriaceae</taxon>
        <taxon>Terriglobus</taxon>
    </lineage>
</organism>
<dbReference type="EMBL" id="LT629690">
    <property type="protein sequence ID" value="SDF19606.1"/>
    <property type="molecule type" value="Genomic_DNA"/>
</dbReference>
<dbReference type="GO" id="GO:0008800">
    <property type="term" value="F:beta-lactamase activity"/>
    <property type="evidence" value="ECO:0007669"/>
    <property type="project" value="UniProtKB-EC"/>
</dbReference>
<comment type="catalytic activity">
    <reaction evidence="1">
        <text>a beta-lactam + H2O = a substituted beta-amino acid</text>
        <dbReference type="Rhea" id="RHEA:20401"/>
        <dbReference type="ChEBI" id="CHEBI:15377"/>
        <dbReference type="ChEBI" id="CHEBI:35627"/>
        <dbReference type="ChEBI" id="CHEBI:140347"/>
        <dbReference type="EC" id="3.5.2.6"/>
    </reaction>
</comment>
<feature type="domain" description="Beta-lactamase class A catalytic" evidence="2">
    <location>
        <begin position="33"/>
        <end position="268"/>
    </location>
</feature>
<dbReference type="GO" id="GO:0046677">
    <property type="term" value="P:response to antibiotic"/>
    <property type="evidence" value="ECO:0007669"/>
    <property type="project" value="InterPro"/>
</dbReference>
<dbReference type="InterPro" id="IPR000871">
    <property type="entry name" value="Beta-lactam_class-A"/>
</dbReference>
<dbReference type="AlphaFoldDB" id="A0A1G7J404"/>
<evidence type="ECO:0000313" key="4">
    <source>
        <dbReference type="Proteomes" id="UP000182427"/>
    </source>
</evidence>
<name>A0A1G7J404_9BACT</name>
<evidence type="ECO:0000259" key="2">
    <source>
        <dbReference type="Pfam" id="PF13354"/>
    </source>
</evidence>
<dbReference type="InterPro" id="IPR012338">
    <property type="entry name" value="Beta-lactam/transpept-like"/>
</dbReference>
<reference evidence="3 4" key="1">
    <citation type="submission" date="2016-10" db="EMBL/GenBank/DDBJ databases">
        <authorList>
            <person name="de Groot N.N."/>
        </authorList>
    </citation>
    <scope>NUCLEOTIDE SEQUENCE [LARGE SCALE GENOMIC DNA]</scope>
    <source>
        <strain evidence="3 4">GAS232</strain>
    </source>
</reference>
<evidence type="ECO:0000256" key="1">
    <source>
        <dbReference type="ARBA" id="ARBA00001526"/>
    </source>
</evidence>
<dbReference type="SUPFAM" id="SSF56601">
    <property type="entry name" value="beta-lactamase/transpeptidase-like"/>
    <property type="match status" value="1"/>
</dbReference>
<gene>
    <name evidence="3" type="ORF">SAMN05444167_1682</name>
</gene>
<dbReference type="Gene3D" id="3.40.710.10">
    <property type="entry name" value="DD-peptidase/beta-lactamase superfamily"/>
    <property type="match status" value="1"/>
</dbReference>
<protein>
    <submittedName>
        <fullName evidence="3">Beta-lactamase class A</fullName>
    </submittedName>
</protein>
<dbReference type="Pfam" id="PF13354">
    <property type="entry name" value="Beta-lactamase2"/>
    <property type="match status" value="1"/>
</dbReference>
<dbReference type="Proteomes" id="UP000182427">
    <property type="component" value="Chromosome I"/>
</dbReference>
<dbReference type="InterPro" id="IPR045155">
    <property type="entry name" value="Beta-lactam_cat"/>
</dbReference>
<sequence length="317" mass="33823">MLACSSAAIAQPQDATTAAVQQIIAQHHGKVAVYAHQLNTDKTIAIDAEQPVQTASTIKLAMLWTAMREIGLGHAAWNEKLTLQPGEGVAGSGVLHFFDTPLTVTLKDVATMMVIVSDNTATNMMIDRFTTKKVDDNMTALGLDRTWLYKKVSKPAVGPMPADQKKFGLGKTTARQISTVMEKIGRCDLNIAGQPAVDPAKAQVACKAAIEMLRNQFYRDTIPRYLETLDNTEAGSGIASKTGSLDATRSDVAIIAAKSGPIVLAVYTYENSDKGWSVDNEGEVTVAKIAKAIVTAWSPQGIDGKALVPDLGLPQAK</sequence>
<dbReference type="GO" id="GO:0030655">
    <property type="term" value="P:beta-lactam antibiotic catabolic process"/>
    <property type="evidence" value="ECO:0007669"/>
    <property type="project" value="InterPro"/>
</dbReference>
<evidence type="ECO:0000313" key="3">
    <source>
        <dbReference type="EMBL" id="SDF19606.1"/>
    </source>
</evidence>
<dbReference type="PANTHER" id="PTHR35333">
    <property type="entry name" value="BETA-LACTAMASE"/>
    <property type="match status" value="1"/>
</dbReference>
<accession>A0A1G7J404</accession>
<dbReference type="PANTHER" id="PTHR35333:SF5">
    <property type="entry name" value="CONSERVED LIPOPROTEIN LPQF-RELATED"/>
    <property type="match status" value="1"/>
</dbReference>
<keyword evidence="4" id="KW-1185">Reference proteome</keyword>